<organism evidence="3 4">
    <name type="scientific">Lepidopterella palustris CBS 459.81</name>
    <dbReference type="NCBI Taxonomy" id="1314670"/>
    <lineage>
        <taxon>Eukaryota</taxon>
        <taxon>Fungi</taxon>
        <taxon>Dikarya</taxon>
        <taxon>Ascomycota</taxon>
        <taxon>Pezizomycotina</taxon>
        <taxon>Dothideomycetes</taxon>
        <taxon>Pleosporomycetidae</taxon>
        <taxon>Mytilinidiales</taxon>
        <taxon>Argynnaceae</taxon>
        <taxon>Lepidopterella</taxon>
    </lineage>
</organism>
<feature type="signal peptide" evidence="2">
    <location>
        <begin position="1"/>
        <end position="21"/>
    </location>
</feature>
<feature type="chain" id="PRO_5034525035" description="Extracellular membrane protein CFEM domain-containing protein" evidence="2">
    <location>
        <begin position="22"/>
        <end position="208"/>
    </location>
</feature>
<evidence type="ECO:0008006" key="5">
    <source>
        <dbReference type="Google" id="ProtNLM"/>
    </source>
</evidence>
<keyword evidence="1" id="KW-0472">Membrane</keyword>
<accession>A0A8E2DYF2</accession>
<keyword evidence="1" id="KW-1133">Transmembrane helix</keyword>
<evidence type="ECO:0000256" key="1">
    <source>
        <dbReference type="SAM" id="Phobius"/>
    </source>
</evidence>
<name>A0A8E2DYF2_9PEZI</name>
<feature type="transmembrane region" description="Helical" evidence="1">
    <location>
        <begin position="171"/>
        <end position="194"/>
    </location>
</feature>
<keyword evidence="2" id="KW-0732">Signal</keyword>
<dbReference type="EMBL" id="KV745604">
    <property type="protein sequence ID" value="OCK73958.1"/>
    <property type="molecule type" value="Genomic_DNA"/>
</dbReference>
<proteinExistence type="predicted"/>
<dbReference type="AlphaFoldDB" id="A0A8E2DYF2"/>
<protein>
    <recommendedName>
        <fullName evidence="5">Extracellular membrane protein CFEM domain-containing protein</fullName>
    </recommendedName>
</protein>
<evidence type="ECO:0000313" key="3">
    <source>
        <dbReference type="EMBL" id="OCK73958.1"/>
    </source>
</evidence>
<gene>
    <name evidence="3" type="ORF">K432DRAFT_387097</name>
</gene>
<evidence type="ECO:0000256" key="2">
    <source>
        <dbReference type="SAM" id="SignalP"/>
    </source>
</evidence>
<keyword evidence="1" id="KW-0812">Transmembrane</keyword>
<reference evidence="3 4" key="1">
    <citation type="journal article" date="2016" name="Nat. Commun.">
        <title>Ectomycorrhizal ecology is imprinted in the genome of the dominant symbiotic fungus Cenococcum geophilum.</title>
        <authorList>
            <consortium name="DOE Joint Genome Institute"/>
            <person name="Peter M."/>
            <person name="Kohler A."/>
            <person name="Ohm R.A."/>
            <person name="Kuo A."/>
            <person name="Krutzmann J."/>
            <person name="Morin E."/>
            <person name="Arend M."/>
            <person name="Barry K.W."/>
            <person name="Binder M."/>
            <person name="Choi C."/>
            <person name="Clum A."/>
            <person name="Copeland A."/>
            <person name="Grisel N."/>
            <person name="Haridas S."/>
            <person name="Kipfer T."/>
            <person name="LaButti K."/>
            <person name="Lindquist E."/>
            <person name="Lipzen A."/>
            <person name="Maire R."/>
            <person name="Meier B."/>
            <person name="Mihaltcheva S."/>
            <person name="Molinier V."/>
            <person name="Murat C."/>
            <person name="Poggeler S."/>
            <person name="Quandt C.A."/>
            <person name="Sperisen C."/>
            <person name="Tritt A."/>
            <person name="Tisserant E."/>
            <person name="Crous P.W."/>
            <person name="Henrissat B."/>
            <person name="Nehls U."/>
            <person name="Egli S."/>
            <person name="Spatafora J.W."/>
            <person name="Grigoriev I.V."/>
            <person name="Martin F.M."/>
        </authorList>
    </citation>
    <scope>NUCLEOTIDE SEQUENCE [LARGE SCALE GENOMIC DNA]</scope>
    <source>
        <strain evidence="3 4">CBS 459.81</strain>
    </source>
</reference>
<dbReference type="Proteomes" id="UP000250266">
    <property type="component" value="Unassembled WGS sequence"/>
</dbReference>
<evidence type="ECO:0000313" key="4">
    <source>
        <dbReference type="Proteomes" id="UP000250266"/>
    </source>
</evidence>
<sequence length="208" mass="21355">MRILRPVLFSILFILFRLPYSFQVILSPEAISISAMVADDRYCVRACVDGIAMSVQCSANSCLCRSDVMTSGIGSLSHCITELSCDGTDINLGITRYDAYCSAYGAEVGGAPASIPATTTPAATAGIGTSVGSYLTTDPIVSNTGSAPTSTSSPVASKSSSCTVGSLSCGAVSGISVASLAAVVTAVASILKLFRRQGKSISQNNFFF</sequence>
<keyword evidence="4" id="KW-1185">Reference proteome</keyword>